<dbReference type="SUPFAM" id="SSF53335">
    <property type="entry name" value="S-adenosyl-L-methionine-dependent methyltransferases"/>
    <property type="match status" value="1"/>
</dbReference>
<dbReference type="InterPro" id="IPR050750">
    <property type="entry name" value="C5-MTase"/>
</dbReference>
<protein>
    <submittedName>
        <fullName evidence="6">DNA (Cytosine-5-)-methyltransferase</fullName>
        <ecNumber evidence="6">2.1.1.37</ecNumber>
    </submittedName>
</protein>
<dbReference type="InterPro" id="IPR001525">
    <property type="entry name" value="C5_MeTfrase"/>
</dbReference>
<evidence type="ECO:0000256" key="1">
    <source>
        <dbReference type="ARBA" id="ARBA00022603"/>
    </source>
</evidence>
<accession>A0A8T3VK23</accession>
<dbReference type="InterPro" id="IPR031303">
    <property type="entry name" value="C5_meth_CS"/>
</dbReference>
<keyword evidence="1 4" id="KW-0489">Methyltransferase</keyword>
<dbReference type="Gene3D" id="3.90.120.10">
    <property type="entry name" value="DNA Methylase, subunit A, domain 2"/>
    <property type="match status" value="1"/>
</dbReference>
<dbReference type="NCBIfam" id="TIGR00675">
    <property type="entry name" value="dcm"/>
    <property type="match status" value="1"/>
</dbReference>
<dbReference type="InterPro" id="IPR029063">
    <property type="entry name" value="SAM-dependent_MTases_sf"/>
</dbReference>
<dbReference type="EC" id="2.1.1.37" evidence="6"/>
<gene>
    <name evidence="6" type="primary">dcm</name>
    <name evidence="6" type="ORF">E7Z75_00215</name>
</gene>
<evidence type="ECO:0000256" key="3">
    <source>
        <dbReference type="ARBA" id="ARBA00022691"/>
    </source>
</evidence>
<evidence type="ECO:0000313" key="6">
    <source>
        <dbReference type="EMBL" id="MBE6511562.1"/>
    </source>
</evidence>
<dbReference type="AlphaFoldDB" id="A0A8T3VK23"/>
<dbReference type="PRINTS" id="PR00105">
    <property type="entry name" value="C5METTRFRASE"/>
</dbReference>
<keyword evidence="2 4" id="KW-0808">Transferase</keyword>
<dbReference type="EMBL" id="SUTG01000001">
    <property type="protein sequence ID" value="MBE6511562.1"/>
    <property type="molecule type" value="Genomic_DNA"/>
</dbReference>
<dbReference type="PROSITE" id="PS00095">
    <property type="entry name" value="C5_MTASE_2"/>
    <property type="match status" value="1"/>
</dbReference>
<dbReference type="PROSITE" id="PS51679">
    <property type="entry name" value="SAM_MT_C5"/>
    <property type="match status" value="1"/>
</dbReference>
<dbReference type="Proteomes" id="UP000732619">
    <property type="component" value="Unassembled WGS sequence"/>
</dbReference>
<evidence type="ECO:0000256" key="5">
    <source>
        <dbReference type="RuleBase" id="RU000416"/>
    </source>
</evidence>
<comment type="similarity">
    <text evidence="4 5">Belongs to the class I-like SAM-binding methyltransferase superfamily. C5-methyltransferase family.</text>
</comment>
<evidence type="ECO:0000313" key="7">
    <source>
        <dbReference type="Proteomes" id="UP000732619"/>
    </source>
</evidence>
<dbReference type="GO" id="GO:0003886">
    <property type="term" value="F:DNA (cytosine-5-)-methyltransferase activity"/>
    <property type="evidence" value="ECO:0007669"/>
    <property type="project" value="UniProtKB-EC"/>
</dbReference>
<proteinExistence type="inferred from homology"/>
<name>A0A8T3VK23_METOL</name>
<dbReference type="GO" id="GO:0032259">
    <property type="term" value="P:methylation"/>
    <property type="evidence" value="ECO:0007669"/>
    <property type="project" value="UniProtKB-KW"/>
</dbReference>
<feature type="active site" evidence="4">
    <location>
        <position position="91"/>
    </location>
</feature>
<keyword evidence="3 4" id="KW-0949">S-adenosyl-L-methionine</keyword>
<organism evidence="6 7">
    <name type="scientific">Methanobrevibacter olleyae</name>
    <dbReference type="NCBI Taxonomy" id="294671"/>
    <lineage>
        <taxon>Archaea</taxon>
        <taxon>Methanobacteriati</taxon>
        <taxon>Methanobacteriota</taxon>
        <taxon>Methanomada group</taxon>
        <taxon>Methanobacteria</taxon>
        <taxon>Methanobacteriales</taxon>
        <taxon>Methanobacteriaceae</taxon>
        <taxon>Methanobrevibacter</taxon>
    </lineage>
</organism>
<evidence type="ECO:0000256" key="2">
    <source>
        <dbReference type="ARBA" id="ARBA00022679"/>
    </source>
</evidence>
<sequence length="430" mass="49481">MDKTVVELFAGVGGFRCGFNHVSLKDGKVHEEDNWDFVWANQWEPSTKSQAAFDCYVERFGESENHVNEDIATVDKSTIPNHTLLVGGFPCQDYSVARSLSGGKGIEGKKGVLWWQIAEVLEEKQPPFVLLENVDRLLRSPATQRGRDFGVMLRTLLDNGYSVEWRVINAAEYGFPQKRRRVFIFAYHESTNYYKKMDKVDYENLIYKEGIFAKNFPIQYYTDKNLDGKEVSIDEFGETSIKKKDYDDLVAISDDFEFHFFNSGLMHKGNIYTFKTSPVECDDVTTLGDIMEKGEVDEKYILKGERLEKMKYLKGSKKLQRKKPNGELYNYSEGAIACPDYLDRPARTMLTSESSINRSTHMIKDAKSGEFRLITPIEAERIQMFPDDWTNIENKSMTEKRRYFMMGNALVVGVVERLGDYISTIIANED</sequence>
<comment type="caution">
    <text evidence="6">The sequence shown here is derived from an EMBL/GenBank/DDBJ whole genome shotgun (WGS) entry which is preliminary data.</text>
</comment>
<dbReference type="PANTHER" id="PTHR46098">
    <property type="entry name" value="TRNA (CYTOSINE(38)-C(5))-METHYLTRANSFERASE"/>
    <property type="match status" value="1"/>
</dbReference>
<dbReference type="Gene3D" id="3.40.50.150">
    <property type="entry name" value="Vaccinia Virus protein VP39"/>
    <property type="match status" value="1"/>
</dbReference>
<reference evidence="6" key="1">
    <citation type="submission" date="2019-04" db="EMBL/GenBank/DDBJ databases">
        <title>Evolution of Biomass-Degrading Anaerobic Consortia Revealed by Metagenomics.</title>
        <authorList>
            <person name="Peng X."/>
        </authorList>
    </citation>
    <scope>NUCLEOTIDE SEQUENCE</scope>
    <source>
        <strain evidence="6">SIG14</strain>
    </source>
</reference>
<dbReference type="Pfam" id="PF00145">
    <property type="entry name" value="DNA_methylase"/>
    <property type="match status" value="1"/>
</dbReference>
<dbReference type="PANTHER" id="PTHR46098:SF1">
    <property type="entry name" value="TRNA (CYTOSINE(38)-C(5))-METHYLTRANSFERASE"/>
    <property type="match status" value="1"/>
</dbReference>
<evidence type="ECO:0000256" key="4">
    <source>
        <dbReference type="PROSITE-ProRule" id="PRU01016"/>
    </source>
</evidence>